<dbReference type="AlphaFoldDB" id="A0A1B6IL88"/>
<feature type="chain" id="PRO_5008585294" evidence="1">
    <location>
        <begin position="18"/>
        <end position="118"/>
    </location>
</feature>
<sequence length="118" mass="13293">MVSSALFCLFLVPYVLTDDVCDLCPGTIPLQRVPSTGVGTWWTVLATNTSSGQCGIRNNQPPCECTGFQINCNLHQSYIPDYNVTVFGYNTKTYVYERKQAELSLVDEYQPWAIFVHE</sequence>
<evidence type="ECO:0000313" key="2">
    <source>
        <dbReference type="EMBL" id="JAS87687.1"/>
    </source>
</evidence>
<protein>
    <submittedName>
        <fullName evidence="2">Uncharacterized protein</fullName>
    </submittedName>
</protein>
<dbReference type="EMBL" id="GECU01020019">
    <property type="protein sequence ID" value="JAS87687.1"/>
    <property type="molecule type" value="Transcribed_RNA"/>
</dbReference>
<proteinExistence type="predicted"/>
<reference evidence="2" key="1">
    <citation type="submission" date="2015-11" db="EMBL/GenBank/DDBJ databases">
        <title>De novo transcriptome assembly of four potential Pierce s Disease insect vectors from Arizona vineyards.</title>
        <authorList>
            <person name="Tassone E.E."/>
        </authorList>
    </citation>
    <scope>NUCLEOTIDE SEQUENCE</scope>
</reference>
<gene>
    <name evidence="2" type="ORF">g.25282</name>
</gene>
<name>A0A1B6IL88_9HEMI</name>
<keyword evidence="1" id="KW-0732">Signal</keyword>
<organism evidence="2">
    <name type="scientific">Homalodisca liturata</name>
    <dbReference type="NCBI Taxonomy" id="320908"/>
    <lineage>
        <taxon>Eukaryota</taxon>
        <taxon>Metazoa</taxon>
        <taxon>Ecdysozoa</taxon>
        <taxon>Arthropoda</taxon>
        <taxon>Hexapoda</taxon>
        <taxon>Insecta</taxon>
        <taxon>Pterygota</taxon>
        <taxon>Neoptera</taxon>
        <taxon>Paraneoptera</taxon>
        <taxon>Hemiptera</taxon>
        <taxon>Auchenorrhyncha</taxon>
        <taxon>Membracoidea</taxon>
        <taxon>Cicadellidae</taxon>
        <taxon>Cicadellinae</taxon>
        <taxon>Proconiini</taxon>
        <taxon>Homalodisca</taxon>
    </lineage>
</organism>
<feature type="signal peptide" evidence="1">
    <location>
        <begin position="1"/>
        <end position="17"/>
    </location>
</feature>
<accession>A0A1B6IL88</accession>
<evidence type="ECO:0000256" key="1">
    <source>
        <dbReference type="SAM" id="SignalP"/>
    </source>
</evidence>